<evidence type="ECO:0000313" key="3">
    <source>
        <dbReference type="Proteomes" id="UP000558113"/>
    </source>
</evidence>
<dbReference type="EMBL" id="JAAAMU010000009">
    <property type="protein sequence ID" value="NBC70961.1"/>
    <property type="molecule type" value="Genomic_DNA"/>
</dbReference>
<proteinExistence type="predicted"/>
<dbReference type="SUPFAM" id="SSF54593">
    <property type="entry name" value="Glyoxalase/Bleomycin resistance protein/Dihydroxybiphenyl dioxygenase"/>
    <property type="match status" value="1"/>
</dbReference>
<dbReference type="AlphaFoldDB" id="A0A7X4YR15"/>
<reference evidence="2 3" key="1">
    <citation type="submission" date="2020-01" db="EMBL/GenBank/DDBJ databases">
        <title>Paenibacillus soybeanensis sp. nov. isolated from the nodules of soybean (Glycine max(L.) Merr).</title>
        <authorList>
            <person name="Wang H."/>
        </authorList>
    </citation>
    <scope>NUCLEOTIDE SEQUENCE [LARGE SCALE GENOMIC DNA]</scope>
    <source>
        <strain evidence="2 3">DSM 23054</strain>
    </source>
</reference>
<dbReference type="Gene3D" id="3.10.180.10">
    <property type="entry name" value="2,3-Dihydroxybiphenyl 1,2-Dioxygenase, domain 1"/>
    <property type="match status" value="1"/>
</dbReference>
<dbReference type="Pfam" id="PF00903">
    <property type="entry name" value="Glyoxalase"/>
    <property type="match status" value="1"/>
</dbReference>
<name>A0A7X4YR15_9BACL</name>
<sequence>MKTKQIGSLFIPVNNLERSIAFYTEALGLVCRGIEDWGGDSRGATLFFQPHPEDAALLSLAELKEPIPVMAFPSFNIKCADVRALHAELQARGCRVSDIETWDSEWNHHVLFDVFDPDGHMVGLVEMVPIAAAAAVVES</sequence>
<organism evidence="2 3">
    <name type="scientific">Paenibacillus sacheonensis</name>
    <dbReference type="NCBI Taxonomy" id="742054"/>
    <lineage>
        <taxon>Bacteria</taxon>
        <taxon>Bacillati</taxon>
        <taxon>Bacillota</taxon>
        <taxon>Bacilli</taxon>
        <taxon>Bacillales</taxon>
        <taxon>Paenibacillaceae</taxon>
        <taxon>Paenibacillus</taxon>
    </lineage>
</organism>
<dbReference type="Proteomes" id="UP000558113">
    <property type="component" value="Unassembled WGS sequence"/>
</dbReference>
<gene>
    <name evidence="2" type="ORF">GT003_18325</name>
</gene>
<dbReference type="PROSITE" id="PS51819">
    <property type="entry name" value="VOC"/>
    <property type="match status" value="1"/>
</dbReference>
<protein>
    <submittedName>
        <fullName evidence="2">VOC family protein</fullName>
    </submittedName>
</protein>
<dbReference type="InterPro" id="IPR029068">
    <property type="entry name" value="Glyas_Bleomycin-R_OHBP_Dase"/>
</dbReference>
<dbReference type="InterPro" id="IPR004360">
    <property type="entry name" value="Glyas_Fos-R_dOase_dom"/>
</dbReference>
<accession>A0A7X4YR15</accession>
<feature type="domain" description="VOC" evidence="1">
    <location>
        <begin position="5"/>
        <end position="127"/>
    </location>
</feature>
<evidence type="ECO:0000313" key="2">
    <source>
        <dbReference type="EMBL" id="NBC70961.1"/>
    </source>
</evidence>
<keyword evidence="3" id="KW-1185">Reference proteome</keyword>
<dbReference type="InterPro" id="IPR037523">
    <property type="entry name" value="VOC_core"/>
</dbReference>
<comment type="caution">
    <text evidence="2">The sequence shown here is derived from an EMBL/GenBank/DDBJ whole genome shotgun (WGS) entry which is preliminary data.</text>
</comment>
<evidence type="ECO:0000259" key="1">
    <source>
        <dbReference type="PROSITE" id="PS51819"/>
    </source>
</evidence>
<dbReference type="OrthoDB" id="291991at2"/>
<dbReference type="RefSeq" id="WP_161700432.1">
    <property type="nucleotide sequence ID" value="NZ_JAAAMU010000009.1"/>
</dbReference>